<sequence>MTGPIRKPKLKAAPIMPKVLARASGAVTSAT</sequence>
<reference evidence="1" key="1">
    <citation type="submission" date="2016-10" db="EMBL/GenBank/DDBJ databases">
        <title>Sequence of Gallionella enrichment culture.</title>
        <authorList>
            <person name="Poehlein A."/>
            <person name="Muehling M."/>
            <person name="Daniel R."/>
        </authorList>
    </citation>
    <scope>NUCLEOTIDE SEQUENCE</scope>
</reference>
<dbReference type="AlphaFoldDB" id="A0A1J5PDW7"/>
<accession>A0A1J5PDW7</accession>
<comment type="caution">
    <text evidence="1">The sequence shown here is derived from an EMBL/GenBank/DDBJ whole genome shotgun (WGS) entry which is preliminary data.</text>
</comment>
<organism evidence="1">
    <name type="scientific">mine drainage metagenome</name>
    <dbReference type="NCBI Taxonomy" id="410659"/>
    <lineage>
        <taxon>unclassified sequences</taxon>
        <taxon>metagenomes</taxon>
        <taxon>ecological metagenomes</taxon>
    </lineage>
</organism>
<protein>
    <submittedName>
        <fullName evidence="1">Uncharacterized protein</fullName>
    </submittedName>
</protein>
<gene>
    <name evidence="1" type="ORF">GALL_550390</name>
</gene>
<dbReference type="EMBL" id="MLJW01009026">
    <property type="protein sequence ID" value="OIQ63419.1"/>
    <property type="molecule type" value="Genomic_DNA"/>
</dbReference>
<name>A0A1J5PDW7_9ZZZZ</name>
<evidence type="ECO:0000313" key="1">
    <source>
        <dbReference type="EMBL" id="OIQ63419.1"/>
    </source>
</evidence>
<proteinExistence type="predicted"/>